<protein>
    <submittedName>
        <fullName evidence="6">DNA-binding transcriptional regulator, LysR family</fullName>
    </submittedName>
</protein>
<dbReference type="GO" id="GO:0003677">
    <property type="term" value="F:DNA binding"/>
    <property type="evidence" value="ECO:0007669"/>
    <property type="project" value="UniProtKB-KW"/>
</dbReference>
<accession>A0A1D3TX81</accession>
<dbReference type="SUPFAM" id="SSF46785">
    <property type="entry name" value="Winged helix' DNA-binding domain"/>
    <property type="match status" value="2"/>
</dbReference>
<gene>
    <name evidence="6" type="ORF">SAMN05421730_102819</name>
</gene>
<dbReference type="OrthoDB" id="63123at2"/>
<organism evidence="6 7">
    <name type="scientific">Anaerobium acetethylicum</name>
    <dbReference type="NCBI Taxonomy" id="1619234"/>
    <lineage>
        <taxon>Bacteria</taxon>
        <taxon>Bacillati</taxon>
        <taxon>Bacillota</taxon>
        <taxon>Clostridia</taxon>
        <taxon>Lachnospirales</taxon>
        <taxon>Lachnospiraceae</taxon>
        <taxon>Anaerobium</taxon>
    </lineage>
</organism>
<dbReference type="SUPFAM" id="SSF53850">
    <property type="entry name" value="Periplasmic binding protein-like II"/>
    <property type="match status" value="2"/>
</dbReference>
<feature type="domain" description="HTH lysR-type" evidence="5">
    <location>
        <begin position="340"/>
        <end position="397"/>
    </location>
</feature>
<dbReference type="STRING" id="1619234.SAMN05421730_102819"/>
<keyword evidence="4" id="KW-0804">Transcription</keyword>
<dbReference type="InterPro" id="IPR005119">
    <property type="entry name" value="LysR_subst-bd"/>
</dbReference>
<evidence type="ECO:0000256" key="4">
    <source>
        <dbReference type="ARBA" id="ARBA00023163"/>
    </source>
</evidence>
<sequence length="639" mass="71419">MTTRQLYYLVTIAEQSSLSKASAILGISQPALSKFLTDYEDSLGFLIFLRYRRQLTPTAIGRYILGCAQKILDEQTRMQQTIRALTDSNHIRIRLATAPNRGAIIYSRIYNEFSRRYPNVSLSLTELYASEQAGAIARGQIDIAIGSGTSSDKITDIPIAYEELLVSLPISHPLSNVEQIRLADLSDTPFVLQGKNHSIRILAEELFKEAGFNPVIAFESNDVILIDSMLHQAVGAGLVSHAHVFPCRELAYRPLDPPVNQTLHIRYPLGHTLTEPERYLAGLLIRERLSDSRYSAIPSSEVTDLLNCVNADSDSTSIANSPASDGTTITPPHVAPEINLNTQLLQYIIAIVDEKSLTRAAEKFYLTQPMLSRYLRNVESKLCTQLFTRVHNRLMPTNAGKVFVNSSRNILQFVMDMETHLHSYRIGHGGGIYLQCDFGLAKYIEEQIKRQFHDLFPDVKLFVSETSRHDIEESLQNASADFGLYFSCSPKHPVLECQIIAKSELVYCNPTQASMTKAQDAILLNRSISPGQVMLCQKGSSLREEQVRIFTDLYESPAEITCEANISILLHLAAEGIADSVLPVDQLSSEAAKRSIPFKQPQEYHLMLSHHPSRALPPSAKKLAQLLNKNLQTYFIKGK</sequence>
<evidence type="ECO:0000259" key="5">
    <source>
        <dbReference type="PROSITE" id="PS50931"/>
    </source>
</evidence>
<dbReference type="GO" id="GO:0005829">
    <property type="term" value="C:cytosol"/>
    <property type="evidence" value="ECO:0007669"/>
    <property type="project" value="TreeGrafter"/>
</dbReference>
<feature type="domain" description="HTH lysR-type" evidence="5">
    <location>
        <begin position="1"/>
        <end position="58"/>
    </location>
</feature>
<evidence type="ECO:0000256" key="3">
    <source>
        <dbReference type="ARBA" id="ARBA00023125"/>
    </source>
</evidence>
<dbReference type="Pfam" id="PF00126">
    <property type="entry name" value="HTH_1"/>
    <property type="match status" value="2"/>
</dbReference>
<dbReference type="Proteomes" id="UP000199315">
    <property type="component" value="Unassembled WGS sequence"/>
</dbReference>
<dbReference type="Gene3D" id="3.40.190.10">
    <property type="entry name" value="Periplasmic binding protein-like II"/>
    <property type="match status" value="2"/>
</dbReference>
<dbReference type="InterPro" id="IPR050950">
    <property type="entry name" value="HTH-type_LysR_regulators"/>
</dbReference>
<dbReference type="Gene3D" id="3.40.190.290">
    <property type="match status" value="1"/>
</dbReference>
<keyword evidence="2" id="KW-0805">Transcription regulation</keyword>
<comment type="similarity">
    <text evidence="1">Belongs to the LysR transcriptional regulatory family.</text>
</comment>
<proteinExistence type="inferred from homology"/>
<reference evidence="6 7" key="1">
    <citation type="submission" date="2016-09" db="EMBL/GenBank/DDBJ databases">
        <authorList>
            <person name="Capua I."/>
            <person name="De Benedictis P."/>
            <person name="Joannis T."/>
            <person name="Lombin L.H."/>
            <person name="Cattoli G."/>
        </authorList>
    </citation>
    <scope>NUCLEOTIDE SEQUENCE [LARGE SCALE GENOMIC DNA]</scope>
    <source>
        <strain evidence="6 7">GluBS11</strain>
    </source>
</reference>
<keyword evidence="7" id="KW-1185">Reference proteome</keyword>
<dbReference type="Pfam" id="PF03466">
    <property type="entry name" value="LysR_substrate"/>
    <property type="match status" value="2"/>
</dbReference>
<dbReference type="PANTHER" id="PTHR30419">
    <property type="entry name" value="HTH-TYPE TRANSCRIPTIONAL REGULATOR YBHD"/>
    <property type="match status" value="1"/>
</dbReference>
<evidence type="ECO:0000256" key="2">
    <source>
        <dbReference type="ARBA" id="ARBA00023015"/>
    </source>
</evidence>
<dbReference type="InterPro" id="IPR036390">
    <property type="entry name" value="WH_DNA-bd_sf"/>
</dbReference>
<dbReference type="EMBL" id="FMKA01000028">
    <property type="protein sequence ID" value="SCP98889.1"/>
    <property type="molecule type" value="Genomic_DNA"/>
</dbReference>
<dbReference type="CDD" id="cd05466">
    <property type="entry name" value="PBP2_LTTR_substrate"/>
    <property type="match status" value="2"/>
</dbReference>
<dbReference type="PROSITE" id="PS50931">
    <property type="entry name" value="HTH_LYSR"/>
    <property type="match status" value="2"/>
</dbReference>
<evidence type="ECO:0000313" key="7">
    <source>
        <dbReference type="Proteomes" id="UP000199315"/>
    </source>
</evidence>
<dbReference type="GO" id="GO:0003700">
    <property type="term" value="F:DNA-binding transcription factor activity"/>
    <property type="evidence" value="ECO:0007669"/>
    <property type="project" value="InterPro"/>
</dbReference>
<evidence type="ECO:0000256" key="1">
    <source>
        <dbReference type="ARBA" id="ARBA00009437"/>
    </source>
</evidence>
<dbReference type="Gene3D" id="1.10.10.10">
    <property type="entry name" value="Winged helix-like DNA-binding domain superfamily/Winged helix DNA-binding domain"/>
    <property type="match status" value="2"/>
</dbReference>
<evidence type="ECO:0000313" key="6">
    <source>
        <dbReference type="EMBL" id="SCP98889.1"/>
    </source>
</evidence>
<name>A0A1D3TX81_9FIRM</name>
<dbReference type="AlphaFoldDB" id="A0A1D3TX81"/>
<dbReference type="InterPro" id="IPR000847">
    <property type="entry name" value="LysR_HTH_N"/>
</dbReference>
<keyword evidence="3 6" id="KW-0238">DNA-binding</keyword>
<dbReference type="InterPro" id="IPR036388">
    <property type="entry name" value="WH-like_DNA-bd_sf"/>
</dbReference>